<evidence type="ECO:0000256" key="3">
    <source>
        <dbReference type="ARBA" id="ARBA00023125"/>
    </source>
</evidence>
<dbReference type="AlphaFoldDB" id="A0AA38CMI0"/>
<keyword evidence="3" id="KW-0238">DNA-binding</keyword>
<dbReference type="GO" id="GO:0003700">
    <property type="term" value="F:DNA-binding transcription factor activity"/>
    <property type="evidence" value="ECO:0007669"/>
    <property type="project" value="InterPro"/>
</dbReference>
<evidence type="ECO:0000259" key="6">
    <source>
        <dbReference type="PROSITE" id="PS51032"/>
    </source>
</evidence>
<dbReference type="InterPro" id="IPR001471">
    <property type="entry name" value="AP2/ERF_dom"/>
</dbReference>
<dbReference type="SMART" id="SM00380">
    <property type="entry name" value="AP2"/>
    <property type="match status" value="1"/>
</dbReference>
<feature type="non-terminal residue" evidence="7">
    <location>
        <position position="75"/>
    </location>
</feature>
<dbReference type="EMBL" id="JAHRHJ020000009">
    <property type="protein sequence ID" value="KAH9300292.1"/>
    <property type="molecule type" value="Genomic_DNA"/>
</dbReference>
<proteinExistence type="predicted"/>
<dbReference type="InterPro" id="IPR044808">
    <property type="entry name" value="ERF_plant"/>
</dbReference>
<protein>
    <recommendedName>
        <fullName evidence="6">AP2/ERF domain-containing protein</fullName>
    </recommendedName>
</protein>
<dbReference type="CDD" id="cd00018">
    <property type="entry name" value="AP2"/>
    <property type="match status" value="1"/>
</dbReference>
<dbReference type="PIRSF" id="PIRSF038123">
    <property type="entry name" value="PTI6"/>
    <property type="match status" value="1"/>
</dbReference>
<keyword evidence="4" id="KW-0804">Transcription</keyword>
<dbReference type="FunFam" id="3.30.730.10:FF:000001">
    <property type="entry name" value="Ethylene-responsive transcription factor 2"/>
    <property type="match status" value="1"/>
</dbReference>
<name>A0AA38CMI0_TAXCH</name>
<dbReference type="SUPFAM" id="SSF54171">
    <property type="entry name" value="DNA-binding domain"/>
    <property type="match status" value="1"/>
</dbReference>
<evidence type="ECO:0000313" key="8">
    <source>
        <dbReference type="Proteomes" id="UP000824469"/>
    </source>
</evidence>
<dbReference type="PRINTS" id="PR00367">
    <property type="entry name" value="ETHRSPELEMNT"/>
</dbReference>
<keyword evidence="5" id="KW-0539">Nucleus</keyword>
<reference evidence="7 8" key="1">
    <citation type="journal article" date="2021" name="Nat. Plants">
        <title>The Taxus genome provides insights into paclitaxel biosynthesis.</title>
        <authorList>
            <person name="Xiong X."/>
            <person name="Gou J."/>
            <person name="Liao Q."/>
            <person name="Li Y."/>
            <person name="Zhou Q."/>
            <person name="Bi G."/>
            <person name="Li C."/>
            <person name="Du R."/>
            <person name="Wang X."/>
            <person name="Sun T."/>
            <person name="Guo L."/>
            <person name="Liang H."/>
            <person name="Lu P."/>
            <person name="Wu Y."/>
            <person name="Zhang Z."/>
            <person name="Ro D.K."/>
            <person name="Shang Y."/>
            <person name="Huang S."/>
            <person name="Yan J."/>
        </authorList>
    </citation>
    <scope>NUCLEOTIDE SEQUENCE [LARGE SCALE GENOMIC DNA]</scope>
    <source>
        <strain evidence="7">Ta-2019</strain>
    </source>
</reference>
<dbReference type="GO" id="GO:0009873">
    <property type="term" value="P:ethylene-activated signaling pathway"/>
    <property type="evidence" value="ECO:0007669"/>
    <property type="project" value="InterPro"/>
</dbReference>
<feature type="non-terminal residue" evidence="7">
    <location>
        <position position="1"/>
    </location>
</feature>
<dbReference type="GO" id="GO:0003677">
    <property type="term" value="F:DNA binding"/>
    <property type="evidence" value="ECO:0007669"/>
    <property type="project" value="UniProtKB-KW"/>
</dbReference>
<dbReference type="Proteomes" id="UP000824469">
    <property type="component" value="Unassembled WGS sequence"/>
</dbReference>
<dbReference type="PANTHER" id="PTHR31190:SF374">
    <property type="entry name" value="AP2_ERF DOMAIN-CONTAINING PROTEIN"/>
    <property type="match status" value="1"/>
</dbReference>
<accession>A0AA38CMI0</accession>
<organism evidence="7 8">
    <name type="scientific">Taxus chinensis</name>
    <name type="common">Chinese yew</name>
    <name type="synonym">Taxus wallichiana var. chinensis</name>
    <dbReference type="NCBI Taxonomy" id="29808"/>
    <lineage>
        <taxon>Eukaryota</taxon>
        <taxon>Viridiplantae</taxon>
        <taxon>Streptophyta</taxon>
        <taxon>Embryophyta</taxon>
        <taxon>Tracheophyta</taxon>
        <taxon>Spermatophyta</taxon>
        <taxon>Pinopsida</taxon>
        <taxon>Pinidae</taxon>
        <taxon>Conifers II</taxon>
        <taxon>Cupressales</taxon>
        <taxon>Taxaceae</taxon>
        <taxon>Taxus</taxon>
    </lineage>
</organism>
<dbReference type="InterPro" id="IPR036955">
    <property type="entry name" value="AP2/ERF_dom_sf"/>
</dbReference>
<keyword evidence="2" id="KW-0805">Transcription regulation</keyword>
<comment type="caution">
    <text evidence="7">The sequence shown here is derived from an EMBL/GenBank/DDBJ whole genome shotgun (WGS) entry which is preliminary data.</text>
</comment>
<dbReference type="Pfam" id="PF00847">
    <property type="entry name" value="AP2"/>
    <property type="match status" value="1"/>
</dbReference>
<sequence>EAEELAKGEGKRRGNSYRGVRERARGKFAAEIREPGKGRRIWLGTFHTAEAAAAAYDRAAFQIRGAKALLNFPLN</sequence>
<dbReference type="GO" id="GO:0005634">
    <property type="term" value="C:nucleus"/>
    <property type="evidence" value="ECO:0007669"/>
    <property type="project" value="UniProtKB-SubCell"/>
</dbReference>
<feature type="domain" description="AP2/ERF" evidence="6">
    <location>
        <begin position="16"/>
        <end position="73"/>
    </location>
</feature>
<dbReference type="InterPro" id="IPR016177">
    <property type="entry name" value="DNA-bd_dom_sf"/>
</dbReference>
<evidence type="ECO:0000256" key="4">
    <source>
        <dbReference type="ARBA" id="ARBA00023163"/>
    </source>
</evidence>
<evidence type="ECO:0000256" key="2">
    <source>
        <dbReference type="ARBA" id="ARBA00023015"/>
    </source>
</evidence>
<evidence type="ECO:0000256" key="1">
    <source>
        <dbReference type="ARBA" id="ARBA00004123"/>
    </source>
</evidence>
<evidence type="ECO:0000256" key="5">
    <source>
        <dbReference type="ARBA" id="ARBA00023242"/>
    </source>
</evidence>
<comment type="subcellular location">
    <subcellularLocation>
        <location evidence="1">Nucleus</location>
    </subcellularLocation>
</comment>
<evidence type="ECO:0000313" key="7">
    <source>
        <dbReference type="EMBL" id="KAH9300292.1"/>
    </source>
</evidence>
<keyword evidence="8" id="KW-1185">Reference proteome</keyword>
<dbReference type="PANTHER" id="PTHR31190">
    <property type="entry name" value="DNA-BINDING DOMAIN"/>
    <property type="match status" value="1"/>
</dbReference>
<dbReference type="OMA" id="FPHRINF"/>
<dbReference type="PROSITE" id="PS51032">
    <property type="entry name" value="AP2_ERF"/>
    <property type="match status" value="1"/>
</dbReference>
<gene>
    <name evidence="7" type="ORF">KI387_011875</name>
</gene>
<dbReference type="Gene3D" id="3.30.730.10">
    <property type="entry name" value="AP2/ERF domain"/>
    <property type="match status" value="1"/>
</dbReference>